<evidence type="ECO:0000256" key="8">
    <source>
        <dbReference type="ARBA" id="ARBA00023004"/>
    </source>
</evidence>
<dbReference type="GO" id="GO:0016491">
    <property type="term" value="F:oxidoreductase activity"/>
    <property type="evidence" value="ECO:0007669"/>
    <property type="project" value="UniProtKB-KW"/>
</dbReference>
<dbReference type="Gene3D" id="3.40.50.720">
    <property type="entry name" value="NAD(P)-binding Rossmann-like Domain"/>
    <property type="match status" value="1"/>
</dbReference>
<dbReference type="PRINTS" id="PR00469">
    <property type="entry name" value="PNDRDTASEII"/>
</dbReference>
<comment type="cofactor">
    <cofactor evidence="1">
        <name>FMN</name>
        <dbReference type="ChEBI" id="CHEBI:58210"/>
    </cofactor>
</comment>
<dbReference type="EMBL" id="JAEEGA010000009">
    <property type="protein sequence ID" value="MBP1042253.1"/>
    <property type="molecule type" value="Genomic_DNA"/>
</dbReference>
<name>A0A940SXD4_9ENTE</name>
<keyword evidence="5" id="KW-0288">FMN</keyword>
<feature type="domain" description="NADH:flavin oxidoreductase/NADH oxidase N-terminal" evidence="10">
    <location>
        <begin position="7"/>
        <end position="344"/>
    </location>
</feature>
<feature type="domain" description="FAD/NAD(P)-binding" evidence="11">
    <location>
        <begin position="390"/>
        <end position="618"/>
    </location>
</feature>
<dbReference type="RefSeq" id="WP_209529252.1">
    <property type="nucleotide sequence ID" value="NZ_JAEEGA010000009.1"/>
</dbReference>
<evidence type="ECO:0000256" key="2">
    <source>
        <dbReference type="ARBA" id="ARBA00001966"/>
    </source>
</evidence>
<keyword evidence="6" id="KW-0479">Metal-binding</keyword>
<gene>
    <name evidence="12" type="ORF">I6N95_14635</name>
</gene>
<organism evidence="12 13">
    <name type="scientific">Vagococcus allomyrinae</name>
    <dbReference type="NCBI Taxonomy" id="2794353"/>
    <lineage>
        <taxon>Bacteria</taxon>
        <taxon>Bacillati</taxon>
        <taxon>Bacillota</taxon>
        <taxon>Bacilli</taxon>
        <taxon>Lactobacillales</taxon>
        <taxon>Enterococcaceae</taxon>
        <taxon>Vagococcus</taxon>
    </lineage>
</organism>
<dbReference type="InterPro" id="IPR051793">
    <property type="entry name" value="NADH:flavin_oxidoreductase"/>
</dbReference>
<comment type="cofactor">
    <cofactor evidence="2">
        <name>[4Fe-4S] cluster</name>
        <dbReference type="ChEBI" id="CHEBI:49883"/>
    </cofactor>
</comment>
<comment type="similarity">
    <text evidence="3">In the N-terminal section; belongs to the NADH:flavin oxidoreductase/NADH oxidase family.</text>
</comment>
<protein>
    <submittedName>
        <fullName evidence="12">FAD-dependent oxidoreductase</fullName>
    </submittedName>
</protein>
<dbReference type="PANTHER" id="PTHR42917">
    <property type="entry name" value="2,4-DIENOYL-COA REDUCTASE"/>
    <property type="match status" value="1"/>
</dbReference>
<keyword evidence="4" id="KW-0285">Flavoprotein</keyword>
<accession>A0A940SXD4</accession>
<evidence type="ECO:0000259" key="10">
    <source>
        <dbReference type="Pfam" id="PF00724"/>
    </source>
</evidence>
<dbReference type="GO" id="GO:0046872">
    <property type="term" value="F:metal ion binding"/>
    <property type="evidence" value="ECO:0007669"/>
    <property type="project" value="UniProtKB-KW"/>
</dbReference>
<dbReference type="SUPFAM" id="SSF51395">
    <property type="entry name" value="FMN-linked oxidoreductases"/>
    <property type="match status" value="1"/>
</dbReference>
<dbReference type="PANTHER" id="PTHR42917:SF2">
    <property type="entry name" value="2,4-DIENOYL-COA REDUCTASE [(2E)-ENOYL-COA-PRODUCING]"/>
    <property type="match status" value="1"/>
</dbReference>
<dbReference type="InterPro" id="IPR001155">
    <property type="entry name" value="OxRdtase_FMN_N"/>
</dbReference>
<evidence type="ECO:0000256" key="1">
    <source>
        <dbReference type="ARBA" id="ARBA00001917"/>
    </source>
</evidence>
<dbReference type="GO" id="GO:0051536">
    <property type="term" value="F:iron-sulfur cluster binding"/>
    <property type="evidence" value="ECO:0007669"/>
    <property type="project" value="UniProtKB-KW"/>
</dbReference>
<dbReference type="CDD" id="cd02803">
    <property type="entry name" value="OYE_like_FMN_family"/>
    <property type="match status" value="1"/>
</dbReference>
<evidence type="ECO:0000256" key="9">
    <source>
        <dbReference type="ARBA" id="ARBA00023014"/>
    </source>
</evidence>
<keyword evidence="7" id="KW-0560">Oxidoreductase</keyword>
<evidence type="ECO:0000256" key="6">
    <source>
        <dbReference type="ARBA" id="ARBA00022723"/>
    </source>
</evidence>
<proteinExistence type="inferred from homology"/>
<dbReference type="Proteomes" id="UP000674938">
    <property type="component" value="Unassembled WGS sequence"/>
</dbReference>
<dbReference type="Gene3D" id="3.50.50.60">
    <property type="entry name" value="FAD/NAD(P)-binding domain"/>
    <property type="match status" value="1"/>
</dbReference>
<dbReference type="InterPro" id="IPR023753">
    <property type="entry name" value="FAD/NAD-binding_dom"/>
</dbReference>
<dbReference type="SUPFAM" id="SSF51905">
    <property type="entry name" value="FAD/NAD(P)-binding domain"/>
    <property type="match status" value="1"/>
</dbReference>
<evidence type="ECO:0000256" key="3">
    <source>
        <dbReference type="ARBA" id="ARBA00011048"/>
    </source>
</evidence>
<dbReference type="Pfam" id="PF07992">
    <property type="entry name" value="Pyr_redox_2"/>
    <property type="match status" value="1"/>
</dbReference>
<keyword evidence="9" id="KW-0411">Iron-sulfur</keyword>
<comment type="caution">
    <text evidence="12">The sequence shown here is derived from an EMBL/GenBank/DDBJ whole genome shotgun (WGS) entry which is preliminary data.</text>
</comment>
<reference evidence="12" key="1">
    <citation type="submission" date="2020-12" db="EMBL/GenBank/DDBJ databases">
        <title>Vagococcus allomyrinae sp. nov. and Enterococcus lavae sp. nov., isolated from the larvae of Allomyrina dichotoma.</title>
        <authorList>
            <person name="Lee S.D."/>
        </authorList>
    </citation>
    <scope>NUCLEOTIDE SEQUENCE</scope>
    <source>
        <strain evidence="12">BWB3-3</strain>
    </source>
</reference>
<dbReference type="Pfam" id="PF00724">
    <property type="entry name" value="Oxidored_FMN"/>
    <property type="match status" value="1"/>
</dbReference>
<dbReference type="InterPro" id="IPR013785">
    <property type="entry name" value="Aldolase_TIM"/>
</dbReference>
<dbReference type="GO" id="GO:0010181">
    <property type="term" value="F:FMN binding"/>
    <property type="evidence" value="ECO:0007669"/>
    <property type="project" value="InterPro"/>
</dbReference>
<evidence type="ECO:0000259" key="11">
    <source>
        <dbReference type="Pfam" id="PF07992"/>
    </source>
</evidence>
<keyword evidence="13" id="KW-1185">Reference proteome</keyword>
<dbReference type="AlphaFoldDB" id="A0A940SXD4"/>
<dbReference type="Gene3D" id="3.20.20.70">
    <property type="entry name" value="Aldolase class I"/>
    <property type="match status" value="1"/>
</dbReference>
<evidence type="ECO:0000313" key="13">
    <source>
        <dbReference type="Proteomes" id="UP000674938"/>
    </source>
</evidence>
<evidence type="ECO:0000313" key="12">
    <source>
        <dbReference type="EMBL" id="MBP1042253.1"/>
    </source>
</evidence>
<evidence type="ECO:0000256" key="4">
    <source>
        <dbReference type="ARBA" id="ARBA00022630"/>
    </source>
</evidence>
<keyword evidence="8" id="KW-0408">Iron</keyword>
<dbReference type="InterPro" id="IPR036188">
    <property type="entry name" value="FAD/NAD-bd_sf"/>
</dbReference>
<sequence length="654" mass="72089">MREYPLLFSPHKIKKTTFRNRIFASPSSLVWPDYYTGMPDESTVYYYEEKARGGAASVTLSESTINRTDASRRPNNDILVPDFERLIFPTQGWLKVTDGIKRHGAVPSIQLFHSGDTSEPVFIGGQAPIGPSGFTKENGTLVKEMTEEDMIRVAEEFAEAAWQAKYAGFEKVMIHGAHGWLLAQFLSSATNFRKDKYGGSLENRGRFPKMVVKAIRQRVGENFLLEYRISGDEYLKGGLKIDEAVEFARMIESEIDLLHVSAGSYYDTKQYTFPSIFLPHGCNVPLAAAMKNGGIQVPIVTVGAHYHPRAMEDILETGQADFIAMGRALIADPQLPNKVFRGRTADVTPCLRCTNCLGGKYDGHNECDVNPLAGNELYTLRTPAVKDCQRVLVVGGGPGGMKAAITAAERGHQVTLVEESNALGGNLKFADWDLHKADLRRFKDYLIQQVEKNKIQVKLNTRGDLALLAKLNPQAIIVATGAKAKPLTIDHSRHAQVLHASEVYTETIKVGSKVVMIGGGLMGCEVALYLAEAGIDVTILEITDHLAVDSNRIHQAALFEMLDKMKPVVHPVTKATVQEITSEGVIYLDATGQEQRLSADTVVYAIGMEANDDIAEELQSWDGWQFFRRVGDCTGPSFVRKAIHSGYHGALDII</sequence>
<evidence type="ECO:0000256" key="5">
    <source>
        <dbReference type="ARBA" id="ARBA00022643"/>
    </source>
</evidence>
<dbReference type="PRINTS" id="PR00368">
    <property type="entry name" value="FADPNR"/>
</dbReference>
<evidence type="ECO:0000256" key="7">
    <source>
        <dbReference type="ARBA" id="ARBA00023002"/>
    </source>
</evidence>